<dbReference type="GO" id="GO:0047617">
    <property type="term" value="F:fatty acyl-CoA hydrolase activity"/>
    <property type="evidence" value="ECO:0007669"/>
    <property type="project" value="Ensembl"/>
</dbReference>
<evidence type="ECO:0000313" key="14">
    <source>
        <dbReference type="Ensembl" id="ENSCGRP00001003179.1"/>
    </source>
</evidence>
<feature type="chain" id="PRO_5044540425" description="Lysosomal thioesterase PPT2" evidence="12">
    <location>
        <begin position="30"/>
        <end position="302"/>
    </location>
</feature>
<dbReference type="SUPFAM" id="SSF53474">
    <property type="entry name" value="alpha/beta-Hydrolases"/>
    <property type="match status" value="1"/>
</dbReference>
<evidence type="ECO:0000256" key="2">
    <source>
        <dbReference type="ARBA" id="ARBA00010758"/>
    </source>
</evidence>
<dbReference type="CTD" id="9374"/>
<dbReference type="InterPro" id="IPR029058">
    <property type="entry name" value="AB_hydrolase_fold"/>
</dbReference>
<dbReference type="RefSeq" id="XP_007647275.1">
    <property type="nucleotide sequence ID" value="XM_007649085.4"/>
</dbReference>
<dbReference type="FunFam" id="3.40.50.1820:FF:000037">
    <property type="entry name" value="Lysosomal thioesterase PPT2 homolog"/>
    <property type="match status" value="1"/>
</dbReference>
<feature type="signal peptide" evidence="12">
    <location>
        <begin position="1"/>
        <end position="29"/>
    </location>
</feature>
<evidence type="ECO:0000256" key="9">
    <source>
        <dbReference type="ARBA" id="ARBA00073881"/>
    </source>
</evidence>
<keyword evidence="4 13" id="KW-0378">Hydrolase</keyword>
<reference evidence="13" key="2">
    <citation type="submission" date="2013-03" db="EMBL/GenBank/DDBJ databases">
        <title>Chinese hamster genome sequenced from sorted chromosomes.</title>
        <authorList>
            <person name="Brinkrolf K."/>
            <person name="Rupp O."/>
            <person name="Laux H."/>
            <person name="Kollin F."/>
            <person name="Ernst W."/>
            <person name="Linke B."/>
            <person name="Kofler R."/>
            <person name="Romand S."/>
            <person name="Hesse F."/>
            <person name="Budach W.E."/>
            <person name="Galosy S."/>
            <person name="Muller D."/>
            <person name="Noll T."/>
            <person name="Wienberg J."/>
            <person name="Jostock T."/>
            <person name="Leonard M."/>
            <person name="Grillari J."/>
            <person name="Tauch A."/>
            <person name="Goesmann A."/>
            <person name="Helk B."/>
            <person name="Mott J.E."/>
            <person name="Puehler A."/>
            <person name="Borth N."/>
        </authorList>
    </citation>
    <scope>NUCLEOTIDE SEQUENCE</scope>
    <source>
        <strain evidence="13">17A/GY</strain>
    </source>
</reference>
<reference evidence="16" key="4">
    <citation type="journal article" date="2020" name="Biotechnol. Bioeng.">
        <title>Chromosome-scale scaffolds for the Chinese hamster reference genome assembly to facilitate the study of the CHO epigenome.</title>
        <authorList>
            <person name="Hilliard W."/>
            <person name="MacDonald M."/>
            <person name="Lee K.H."/>
        </authorList>
    </citation>
    <scope>NUCLEOTIDE SEQUENCE [LARGE SCALE GENOMIC DNA]</scope>
    <source>
        <strain evidence="16">17A/GY</strain>
    </source>
</reference>
<evidence type="ECO:0000313" key="15">
    <source>
        <dbReference type="Proteomes" id="UP000030759"/>
    </source>
</evidence>
<sequence>MPGLRRQRLPSAWALLLLPFLRLLMPAAPAPHRGSYKPVIVVHGLFDSSYSFRHLLDYINETHPGTVVTVLDLFDGRESLRPLWEQVQGFREAVVPIMEKAPEGVHLICYSQGGLVCRALLSVTDEHNVDSFISLASPQMGQYGDTDYLKWLFPTSMRSNLYRICYSPWGQEFSICNYWHDPHHDDLYLNASSFLALINGERDHPNATAWRKNFLRVGRLVLIGGPDDGVITPWQSSFFGFYDANETVLEMEEQPVYLRDSFGLKTLLARGAIVRCPVAGISHTTWHSNRTLYDTCIEPWLS</sequence>
<dbReference type="AlphaFoldDB" id="A0A098KXD8"/>
<dbReference type="GeneID" id="100758494"/>
<keyword evidence="16" id="KW-1185">Reference proteome</keyword>
<evidence type="ECO:0000313" key="16">
    <source>
        <dbReference type="Proteomes" id="UP001108280"/>
    </source>
</evidence>
<keyword evidence="6" id="KW-0325">Glycoprotein</keyword>
<reference evidence="15" key="1">
    <citation type="journal article" date="2013" name="Nat. Biotechnol.">
        <title>Chinese hamster genome sequenced from sorted chromosomes.</title>
        <authorList>
            <person name="Brinkrolf K."/>
            <person name="Rupp O."/>
            <person name="Laux H."/>
            <person name="Kollin F."/>
            <person name="Ernst W."/>
            <person name="Linke B."/>
            <person name="Kofler R."/>
            <person name="Romand S."/>
            <person name="Hesse F."/>
            <person name="Budach W.E."/>
            <person name="Galosy S."/>
            <person name="Muller D."/>
            <person name="Noll T."/>
            <person name="Wienberg J."/>
            <person name="Jostock T."/>
            <person name="Leonard M."/>
            <person name="Grillari J."/>
            <person name="Tauch A."/>
            <person name="Goesmann A."/>
            <person name="Helk B."/>
            <person name="Mott J.E."/>
            <person name="Puhler A."/>
            <person name="Borth N."/>
        </authorList>
    </citation>
    <scope>NUCLEOTIDE SEQUENCE [LARGE SCALE GENOMIC DNA]</scope>
    <source>
        <strain evidence="15">17A/GY</strain>
    </source>
</reference>
<dbReference type="PANTHER" id="PTHR11247:SF27">
    <property type="entry name" value="LYSOSOMAL THIOESTERASE PPT2"/>
    <property type="match status" value="1"/>
</dbReference>
<dbReference type="Pfam" id="PF02089">
    <property type="entry name" value="Palm_thioest"/>
    <property type="match status" value="1"/>
</dbReference>
<dbReference type="GO" id="GO:0005764">
    <property type="term" value="C:lysosome"/>
    <property type="evidence" value="ECO:0007669"/>
    <property type="project" value="UniProtKB-SubCell"/>
</dbReference>
<protein>
    <recommendedName>
        <fullName evidence="9">Lysosomal thioesterase PPT2</fullName>
        <ecNumber evidence="8">3.1.2.2</ecNumber>
    </recommendedName>
</protein>
<dbReference type="Proteomes" id="UP000030759">
    <property type="component" value="Unassembled WGS sequence"/>
</dbReference>
<keyword evidence="3 12" id="KW-0732">Signal</keyword>
<dbReference type="GO" id="GO:0098599">
    <property type="term" value="F:palmitoyl hydrolase activity"/>
    <property type="evidence" value="ECO:0007669"/>
    <property type="project" value="Ensembl"/>
</dbReference>
<evidence type="ECO:0000256" key="8">
    <source>
        <dbReference type="ARBA" id="ARBA00038848"/>
    </source>
</evidence>
<accession>A0A098KXD8</accession>
<evidence type="ECO:0000313" key="18">
    <source>
        <dbReference type="RefSeq" id="XP_027244563.1"/>
    </source>
</evidence>
<comment type="catalytic activity">
    <reaction evidence="10">
        <text>S-hexadecanoyl-N-acetylcysteamine + H2O = N-acetylcysteamine + hexadecanoate + H(+)</text>
        <dbReference type="Rhea" id="RHEA:84099"/>
        <dbReference type="ChEBI" id="CHEBI:7896"/>
        <dbReference type="ChEBI" id="CHEBI:15377"/>
        <dbReference type="ChEBI" id="CHEBI:15378"/>
        <dbReference type="ChEBI" id="CHEBI:74410"/>
        <dbReference type="ChEBI" id="CHEBI:233601"/>
    </reaction>
</comment>
<evidence type="ECO:0000256" key="5">
    <source>
        <dbReference type="ARBA" id="ARBA00023157"/>
    </source>
</evidence>
<evidence type="ECO:0000256" key="12">
    <source>
        <dbReference type="SAM" id="SignalP"/>
    </source>
</evidence>
<dbReference type="KEGG" id="cge:100758494"/>
<gene>
    <name evidence="14 17 18 19 20" type="primary">Ppt2</name>
    <name evidence="13" type="ORF">H671_1g3843</name>
</gene>
<evidence type="ECO:0000256" key="1">
    <source>
        <dbReference type="ARBA" id="ARBA00004371"/>
    </source>
</evidence>
<dbReference type="RefSeq" id="XP_007647274.1">
    <property type="nucleotide sequence ID" value="XM_007649084.4"/>
</dbReference>
<evidence type="ECO:0000313" key="17">
    <source>
        <dbReference type="RefSeq" id="XP_027244562.1"/>
    </source>
</evidence>
<dbReference type="Proteomes" id="UP001108280">
    <property type="component" value="Chromosome 1"/>
</dbReference>
<evidence type="ECO:0000256" key="4">
    <source>
        <dbReference type="ARBA" id="ARBA00022801"/>
    </source>
</evidence>
<dbReference type="Gene3D" id="3.40.50.1820">
    <property type="entry name" value="alpha/beta hydrolase"/>
    <property type="match status" value="1"/>
</dbReference>
<dbReference type="EC" id="3.1.2.2" evidence="8"/>
<keyword evidence="5" id="KW-1015">Disulfide bond</keyword>
<reference evidence="14" key="6">
    <citation type="submission" date="2025-05" db="UniProtKB">
        <authorList>
            <consortium name="Ensembl"/>
        </authorList>
    </citation>
    <scope>IDENTIFICATION</scope>
</reference>
<dbReference type="RefSeq" id="XP_027244563.1">
    <property type="nucleotide sequence ID" value="XM_027388762.2"/>
</dbReference>
<proteinExistence type="inferred from homology"/>
<comment type="subcellular location">
    <subcellularLocation>
        <location evidence="1">Lysosome</location>
    </subcellularLocation>
</comment>
<dbReference type="EMBL" id="KE667131">
    <property type="protein sequence ID" value="ERE87349.1"/>
    <property type="molecule type" value="Genomic_DNA"/>
</dbReference>
<organism evidence="13 15">
    <name type="scientific">Cricetulus griseus</name>
    <name type="common">Chinese hamster</name>
    <name type="synonym">Cricetulus barabensis griseus</name>
    <dbReference type="NCBI Taxonomy" id="10029"/>
    <lineage>
        <taxon>Eukaryota</taxon>
        <taxon>Metazoa</taxon>
        <taxon>Chordata</taxon>
        <taxon>Craniata</taxon>
        <taxon>Vertebrata</taxon>
        <taxon>Euteleostomi</taxon>
        <taxon>Mammalia</taxon>
        <taxon>Eutheria</taxon>
        <taxon>Euarchontoglires</taxon>
        <taxon>Glires</taxon>
        <taxon>Rodentia</taxon>
        <taxon>Myomorpha</taxon>
        <taxon>Muroidea</taxon>
        <taxon>Cricetidae</taxon>
        <taxon>Cricetinae</taxon>
        <taxon>Cricetulus</taxon>
    </lineage>
</organism>
<dbReference type="RefSeq" id="XP_027244562.1">
    <property type="nucleotide sequence ID" value="XM_027388761.2"/>
</dbReference>
<evidence type="ECO:0000256" key="10">
    <source>
        <dbReference type="ARBA" id="ARBA00093223"/>
    </source>
</evidence>
<dbReference type="Ensembl" id="ENSCGRT00001004509.1">
    <property type="protein sequence ID" value="ENSCGRP00001003179.1"/>
    <property type="gene ID" value="ENSCGRG00001003777.1"/>
</dbReference>
<dbReference type="PRINTS" id="PR00414">
    <property type="entry name" value="PPTHIESTRASE"/>
</dbReference>
<dbReference type="Proteomes" id="UP000694386">
    <property type="component" value="Unplaced"/>
</dbReference>
<comment type="similarity">
    <text evidence="2">Belongs to the palmitoyl-protein thioesterase family.</text>
</comment>
<reference evidence="16" key="3">
    <citation type="journal article" date="2018" name="Biotechnol. Bioeng.">
        <title>A reference genome of the Chinese hamster based on a hybrid assembly strategy.</title>
        <authorList>
            <person name="Rupp O."/>
            <person name="MacDonald M.L."/>
            <person name="Li S."/>
            <person name="Dhiman H."/>
            <person name="Polson S."/>
            <person name="Griep S."/>
            <person name="Heffner K."/>
            <person name="Hernandez I."/>
            <person name="Brinkrolf K."/>
            <person name="Jadhav V."/>
            <person name="Samoudi M."/>
            <person name="Hao H."/>
            <person name="Kingham B."/>
            <person name="Goesmann A."/>
            <person name="Betenbaugh M.J."/>
            <person name="Lewis N.E."/>
            <person name="Borth N."/>
            <person name="Lee K.H."/>
        </authorList>
    </citation>
    <scope>NUCLEOTIDE SEQUENCE [LARGE SCALE GENOMIC DNA]</scope>
    <source>
        <strain evidence="16">17A/GY</strain>
    </source>
</reference>
<dbReference type="RefSeq" id="XP_027244564.1">
    <property type="nucleotide sequence ID" value="XM_027388763.2"/>
</dbReference>
<dbReference type="RefSeq" id="XP_003508513.1">
    <property type="nucleotide sequence ID" value="XM_003508465.5"/>
</dbReference>
<evidence type="ECO:0000313" key="13">
    <source>
        <dbReference type="EMBL" id="ERE87349.1"/>
    </source>
</evidence>
<dbReference type="RefSeq" id="XP_027244565.1">
    <property type="nucleotide sequence ID" value="XM_027388764.2"/>
</dbReference>
<dbReference type="OMA" id="HHSDLYL"/>
<evidence type="ECO:0000313" key="19">
    <source>
        <dbReference type="RefSeq" id="XP_027244564.1"/>
    </source>
</evidence>
<keyword evidence="7" id="KW-0458">Lysosome</keyword>
<reference evidence="17 18" key="5">
    <citation type="submission" date="2025-04" db="UniProtKB">
        <authorList>
            <consortium name="RefSeq"/>
        </authorList>
    </citation>
    <scope>IDENTIFICATION</scope>
    <source>
        <strain evidence="17 18">17A/GY</strain>
        <tissue evidence="17 18">Liver</tissue>
    </source>
</reference>
<evidence type="ECO:0000313" key="20">
    <source>
        <dbReference type="RefSeq" id="XP_027244565.1"/>
    </source>
</evidence>
<dbReference type="PANTHER" id="PTHR11247">
    <property type="entry name" value="PALMITOYL-PROTEIN THIOESTERASE/DOLICHYLDIPHOSPHATASE 1"/>
    <property type="match status" value="1"/>
</dbReference>
<evidence type="ECO:0000256" key="3">
    <source>
        <dbReference type="ARBA" id="ARBA00022729"/>
    </source>
</evidence>
<dbReference type="InterPro" id="IPR002472">
    <property type="entry name" value="Palm_thioest"/>
</dbReference>
<evidence type="ECO:0000256" key="6">
    <source>
        <dbReference type="ARBA" id="ARBA00023180"/>
    </source>
</evidence>
<dbReference type="SMR" id="A0A098KXD8"/>
<evidence type="ECO:0000256" key="7">
    <source>
        <dbReference type="ARBA" id="ARBA00023228"/>
    </source>
</evidence>
<comment type="function">
    <text evidence="11">Catalyzes the cleavage of thioester bonds from S-palmitoyl-CoA or S-palmitoyl-N-acetylcysteamine (unbranched structures) but does not have activity against palmitoylcysteine or palmitoylated proteins, branched structures or bulky head groups. Conversely, hydrolyzes both long and short chain fatty acyl-CoA substrate.</text>
</comment>
<evidence type="ECO:0000256" key="11">
    <source>
        <dbReference type="ARBA" id="ARBA00093353"/>
    </source>
</evidence>
<name>A0A098KXD8_CRIGR</name>
<dbReference type="OrthoDB" id="155976at2759"/>